<dbReference type="GO" id="GO:0007234">
    <property type="term" value="P:osmosensory signaling via phosphorelay pathway"/>
    <property type="evidence" value="ECO:0007669"/>
    <property type="project" value="TreeGrafter"/>
</dbReference>
<dbReference type="PANTHER" id="PTHR42878:SF7">
    <property type="entry name" value="SENSOR HISTIDINE KINASE GLRK"/>
    <property type="match status" value="1"/>
</dbReference>
<keyword evidence="7" id="KW-0547">Nucleotide-binding</keyword>
<keyword evidence="10 13" id="KW-1133">Transmembrane helix</keyword>
<dbReference type="InterPro" id="IPR029016">
    <property type="entry name" value="GAF-like_dom_sf"/>
</dbReference>
<dbReference type="SUPFAM" id="SSF55781">
    <property type="entry name" value="GAF domain-like"/>
    <property type="match status" value="5"/>
</dbReference>
<dbReference type="SUPFAM" id="SSF47384">
    <property type="entry name" value="Homodimeric domain of signal transducing histidine kinase"/>
    <property type="match status" value="1"/>
</dbReference>
<dbReference type="InterPro" id="IPR013656">
    <property type="entry name" value="PAS_4"/>
</dbReference>
<dbReference type="GO" id="GO:0005524">
    <property type="term" value="F:ATP binding"/>
    <property type="evidence" value="ECO:0007669"/>
    <property type="project" value="UniProtKB-KW"/>
</dbReference>
<dbReference type="Gene3D" id="3.30.450.40">
    <property type="match status" value="5"/>
</dbReference>
<evidence type="ECO:0000256" key="5">
    <source>
        <dbReference type="ARBA" id="ARBA00022679"/>
    </source>
</evidence>
<feature type="domain" description="PAS" evidence="15">
    <location>
        <begin position="235"/>
        <end position="300"/>
    </location>
</feature>
<evidence type="ECO:0000256" key="4">
    <source>
        <dbReference type="ARBA" id="ARBA00022553"/>
    </source>
</evidence>
<dbReference type="InterPro" id="IPR036097">
    <property type="entry name" value="HisK_dim/P_sf"/>
</dbReference>
<evidence type="ECO:0000256" key="11">
    <source>
        <dbReference type="ARBA" id="ARBA00023012"/>
    </source>
</evidence>
<dbReference type="InterPro" id="IPR005467">
    <property type="entry name" value="His_kinase_dom"/>
</dbReference>
<dbReference type="Pfam" id="PF02518">
    <property type="entry name" value="HATPase_c"/>
    <property type="match status" value="1"/>
</dbReference>
<keyword evidence="6 13" id="KW-0812">Transmembrane</keyword>
<name>A0A2H5Y438_9CHLR</name>
<dbReference type="InterPro" id="IPR003018">
    <property type="entry name" value="GAF"/>
</dbReference>
<evidence type="ECO:0000256" key="8">
    <source>
        <dbReference type="ARBA" id="ARBA00022777"/>
    </source>
</evidence>
<feature type="transmembrane region" description="Helical" evidence="13">
    <location>
        <begin position="198"/>
        <end position="219"/>
    </location>
</feature>
<dbReference type="Gene3D" id="1.10.287.130">
    <property type="match status" value="1"/>
</dbReference>
<dbReference type="InterPro" id="IPR036890">
    <property type="entry name" value="HATPase_C_sf"/>
</dbReference>
<dbReference type="SUPFAM" id="SSF55874">
    <property type="entry name" value="ATPase domain of HSP90 chaperone/DNA topoisomerase II/histidine kinase"/>
    <property type="match status" value="1"/>
</dbReference>
<dbReference type="InterPro" id="IPR003594">
    <property type="entry name" value="HATPase_dom"/>
</dbReference>
<keyword evidence="9" id="KW-0067">ATP-binding</keyword>
<keyword evidence="8 16" id="KW-0418">Kinase</keyword>
<feature type="transmembrane region" description="Helical" evidence="13">
    <location>
        <begin position="493"/>
        <end position="510"/>
    </location>
</feature>
<evidence type="ECO:0000259" key="14">
    <source>
        <dbReference type="PROSITE" id="PS50109"/>
    </source>
</evidence>
<evidence type="ECO:0000256" key="1">
    <source>
        <dbReference type="ARBA" id="ARBA00000085"/>
    </source>
</evidence>
<feature type="transmembrane region" description="Helical" evidence="13">
    <location>
        <begin position="137"/>
        <end position="160"/>
    </location>
</feature>
<dbReference type="Pfam" id="PF01590">
    <property type="entry name" value="GAF"/>
    <property type="match status" value="3"/>
</dbReference>
<protein>
    <recommendedName>
        <fullName evidence="3">histidine kinase</fullName>
        <ecNumber evidence="3">2.7.13.3</ecNumber>
    </recommendedName>
</protein>
<dbReference type="InterPro" id="IPR004358">
    <property type="entry name" value="Sig_transdc_His_kin-like_C"/>
</dbReference>
<evidence type="ECO:0000256" key="7">
    <source>
        <dbReference type="ARBA" id="ARBA00022741"/>
    </source>
</evidence>
<comment type="caution">
    <text evidence="16">The sequence shown here is derived from an EMBL/GenBank/DDBJ whole genome shotgun (WGS) entry which is preliminary data.</text>
</comment>
<reference evidence="17" key="1">
    <citation type="submission" date="2017-09" db="EMBL/GenBank/DDBJ databases">
        <title>Metaegenomics of thermophilic ammonia-oxidizing enrichment culture.</title>
        <authorList>
            <person name="Kato S."/>
            <person name="Suzuki K."/>
        </authorList>
    </citation>
    <scope>NUCLEOTIDE SEQUENCE [LARGE SCALE GENOMIC DNA]</scope>
</reference>
<dbReference type="NCBIfam" id="TIGR00229">
    <property type="entry name" value="sensory_box"/>
    <property type="match status" value="1"/>
</dbReference>
<dbReference type="GO" id="GO:0016020">
    <property type="term" value="C:membrane"/>
    <property type="evidence" value="ECO:0007669"/>
    <property type="project" value="UniProtKB-SubCell"/>
</dbReference>
<keyword evidence="5 16" id="KW-0808">Transferase</keyword>
<feature type="domain" description="Histidine kinase" evidence="14">
    <location>
        <begin position="1339"/>
        <end position="1558"/>
    </location>
</feature>
<evidence type="ECO:0000256" key="6">
    <source>
        <dbReference type="ARBA" id="ARBA00022692"/>
    </source>
</evidence>
<dbReference type="Pfam" id="PF08448">
    <property type="entry name" value="PAS_4"/>
    <property type="match status" value="2"/>
</dbReference>
<dbReference type="PRINTS" id="PR00344">
    <property type="entry name" value="BCTRLSENSOR"/>
</dbReference>
<dbReference type="CDD" id="cd00075">
    <property type="entry name" value="HATPase"/>
    <property type="match status" value="1"/>
</dbReference>
<feature type="transmembrane region" description="Helical" evidence="13">
    <location>
        <begin position="167"/>
        <end position="186"/>
    </location>
</feature>
<dbReference type="SUPFAM" id="SSF55785">
    <property type="entry name" value="PYP-like sensor domain (PAS domain)"/>
    <property type="match status" value="2"/>
</dbReference>
<evidence type="ECO:0000313" key="16">
    <source>
        <dbReference type="EMBL" id="GBD08209.1"/>
    </source>
</evidence>
<dbReference type="SMART" id="SM00065">
    <property type="entry name" value="GAF"/>
    <property type="match status" value="5"/>
</dbReference>
<dbReference type="PROSITE" id="PS50109">
    <property type="entry name" value="HIS_KIN"/>
    <property type="match status" value="1"/>
</dbReference>
<evidence type="ECO:0000256" key="13">
    <source>
        <dbReference type="SAM" id="Phobius"/>
    </source>
</evidence>
<dbReference type="InterPro" id="IPR031621">
    <property type="entry name" value="HisKA_7TM"/>
</dbReference>
<gene>
    <name evidence="16" type="primary">resE_1</name>
    <name evidence="16" type="ORF">HRbin22_00442</name>
</gene>
<evidence type="ECO:0000256" key="10">
    <source>
        <dbReference type="ARBA" id="ARBA00022989"/>
    </source>
</evidence>
<dbReference type="Pfam" id="PF00512">
    <property type="entry name" value="HisKA"/>
    <property type="match status" value="1"/>
</dbReference>
<feature type="transmembrane region" description="Helical" evidence="13">
    <location>
        <begin position="92"/>
        <end position="110"/>
    </location>
</feature>
<sequence length="1560" mass="174678">MAFLGGILGLAGLILVAGGVRRVRALETRLWALALLGLVLWTWGESLIIAVPDPGWRLLGFRMQALGVAIIAPFFLLGVIRYSGALPRLRPGHWIGVLLIPLLTILLAFSNDRHHLVWSTLAVHPDGSLDVSYGPWFWIHTLFALLAFLSALVLLLPTLIYAYRSAFPVFAGFLVAIALIAAAVILTVYDPSYDELPAWWRGMTAGMLGMAAVVLGLIFQDLPRLRPIPIARGLLIEHMSEGMMVLDPRGWVIDLNPRMAELLGRPAAACLGAPVETLLEGWPELREALQAAIQEGRERSVELRHPSHERWFLFSIQPVPPHGERAGWLVRSSEITEHRQHALRHARQQAALLHIARDPQIQSGDVDEAMARIAWIAAETLQVSRVNIWRLDAVSGQLICLVHVEWPDGRMGKEPALQVADFPAYFRALQEGRAIDASDAWEDPRTSELRERYMAPRGIRAMLDAPIRRGDQVIGVICHEQVGQARIWTADEIAFAAGVADLVALIWANAERRAAEARAQRYAGQLQLLQQLTQELFQTVDLDRFYDRVLQGILEILRADRAAILLRDPDGVVRFKAWRNLSEEYRQAVEGHWPWDPSDPDPQILWIPDVEQARELGEVREAVLREGIRALAFVPIRSGGQALGKLMLYYDRPQAPDEETMHLARALADVVAVALRRRREAWLWEAMAGALQEVLGSPPEFRQRVQTILQAVRRLLRADRAGVWFYEPIREQVACAGVEGLSEAYVRWLLESYQRVPGVRAIEIPTVIYISDVQRDPRTEGVRDRLVQEGFRAYVVFPLWAPAMTPDQFPFRGVLTVYWDTVWTLEAEELLVGQAFANAAAQALANAYLFEETRRRARHEAALNQVVAAILRAEDLDGVLRIGLEQAGAIMGFRMGMVHLWDEGQNCLRLRAAIGIPEDVRGLLERCHPEEGIAGLFLDQPVVYSDLPREAPEIHRSIPPLPARAWVSVPLRTGSRRVGVLSLLDPAPHLFTADELALIQTLADHLALAVERAMLVERMAEQIREVSLLYEASANLLAAHEVGSVVRLLGRFLSEITGSIYARFYRYRPEADALELLSEYIAPDAASEKWLSWIDQVREASLSIRSAALHERRPYALWIPEPGRFEGTPVPLMIRQEDEQTLERLGVRRLMVLPLALGARVLGLAEVWDPRSDHGFSLNQIALSQAIVNHAAVALENVRLLELLEEERSHLRTLIHAAVDGIVLIGADGRILELNPAALDLLDLQQGPGAWIGRPLADGIRGLRKRRPALARALMRQLRKWRRDPSEAWTMELDTETRSLRLQIVPIQGDGTVMGWLAMIYDMTPLRTLERLREELFHMVVHDLRNPAASVQTALDFLLGEGLGPLSQEQREVLTIARDNIGRMLRMVSTILELRRLQSGEGILHRKAISLPELVAGILRELSILIREKSLEMRVDIPDALPPVWGDELLIIRVFQNLLDNAIKFTPSGGEIWIRAAPEQRDGRPWVKVMVTDSGPGVPPEMREEIFKPFVTGMTKGRGVGLGLAFCKLAVEAHGGRIWVEDRPGGGAAFVFTLPVAPEE</sequence>
<dbReference type="PANTHER" id="PTHR42878">
    <property type="entry name" value="TWO-COMPONENT HISTIDINE KINASE"/>
    <property type="match status" value="1"/>
</dbReference>
<dbReference type="SMART" id="SM00388">
    <property type="entry name" value="HisKA"/>
    <property type="match status" value="1"/>
</dbReference>
<dbReference type="InterPro" id="IPR003661">
    <property type="entry name" value="HisK_dim/P_dom"/>
</dbReference>
<keyword evidence="12 13" id="KW-0472">Membrane</keyword>
<dbReference type="InterPro" id="IPR050351">
    <property type="entry name" value="BphY/WalK/GraS-like"/>
</dbReference>
<feature type="domain" description="PAS" evidence="15">
    <location>
        <begin position="1207"/>
        <end position="1246"/>
    </location>
</feature>
<dbReference type="GO" id="GO:0030295">
    <property type="term" value="F:protein kinase activator activity"/>
    <property type="evidence" value="ECO:0007669"/>
    <property type="project" value="TreeGrafter"/>
</dbReference>
<proteinExistence type="predicted"/>
<accession>A0A2H5Y438</accession>
<dbReference type="Pfam" id="PF13185">
    <property type="entry name" value="GAF_2"/>
    <property type="match status" value="1"/>
</dbReference>
<organism evidence="16 17">
    <name type="scientific">Candidatus Thermoflexus japonica</name>
    <dbReference type="NCBI Taxonomy" id="2035417"/>
    <lineage>
        <taxon>Bacteria</taxon>
        <taxon>Bacillati</taxon>
        <taxon>Chloroflexota</taxon>
        <taxon>Thermoflexia</taxon>
        <taxon>Thermoflexales</taxon>
        <taxon>Thermoflexaceae</taxon>
        <taxon>Thermoflexus</taxon>
    </lineage>
</organism>
<feature type="transmembrane region" description="Helical" evidence="13">
    <location>
        <begin position="63"/>
        <end position="80"/>
    </location>
</feature>
<dbReference type="Proteomes" id="UP000236642">
    <property type="component" value="Unassembled WGS sequence"/>
</dbReference>
<feature type="transmembrane region" description="Helical" evidence="13">
    <location>
        <begin position="30"/>
        <end position="51"/>
    </location>
</feature>
<dbReference type="GO" id="GO:0000155">
    <property type="term" value="F:phosphorelay sensor kinase activity"/>
    <property type="evidence" value="ECO:0007669"/>
    <property type="project" value="InterPro"/>
</dbReference>
<feature type="transmembrane region" description="Helical" evidence="13">
    <location>
        <begin position="6"/>
        <end position="23"/>
    </location>
</feature>
<dbReference type="SMART" id="SM00091">
    <property type="entry name" value="PAS"/>
    <property type="match status" value="2"/>
</dbReference>
<dbReference type="CDD" id="cd00082">
    <property type="entry name" value="HisKA"/>
    <property type="match status" value="1"/>
</dbReference>
<dbReference type="InterPro" id="IPR000014">
    <property type="entry name" value="PAS"/>
</dbReference>
<evidence type="ECO:0000256" key="9">
    <source>
        <dbReference type="ARBA" id="ARBA00022840"/>
    </source>
</evidence>
<comment type="catalytic activity">
    <reaction evidence="1">
        <text>ATP + protein L-histidine = ADP + protein N-phospho-L-histidine.</text>
        <dbReference type="EC" id="2.7.13.3"/>
    </reaction>
</comment>
<dbReference type="PROSITE" id="PS50112">
    <property type="entry name" value="PAS"/>
    <property type="match status" value="2"/>
</dbReference>
<dbReference type="SMART" id="SM00387">
    <property type="entry name" value="HATPase_c"/>
    <property type="match status" value="1"/>
</dbReference>
<evidence type="ECO:0000313" key="17">
    <source>
        <dbReference type="Proteomes" id="UP000236642"/>
    </source>
</evidence>
<evidence type="ECO:0000256" key="12">
    <source>
        <dbReference type="ARBA" id="ARBA00023136"/>
    </source>
</evidence>
<evidence type="ECO:0000256" key="3">
    <source>
        <dbReference type="ARBA" id="ARBA00012438"/>
    </source>
</evidence>
<dbReference type="CDD" id="cd00130">
    <property type="entry name" value="PAS"/>
    <property type="match status" value="2"/>
</dbReference>
<keyword evidence="11" id="KW-0902">Two-component regulatory system</keyword>
<dbReference type="EC" id="2.7.13.3" evidence="3"/>
<dbReference type="EMBL" id="BEHY01000005">
    <property type="protein sequence ID" value="GBD08209.1"/>
    <property type="molecule type" value="Genomic_DNA"/>
</dbReference>
<evidence type="ECO:0000259" key="15">
    <source>
        <dbReference type="PROSITE" id="PS50112"/>
    </source>
</evidence>
<evidence type="ECO:0000256" key="2">
    <source>
        <dbReference type="ARBA" id="ARBA00004141"/>
    </source>
</evidence>
<dbReference type="GO" id="GO:0000156">
    <property type="term" value="F:phosphorelay response regulator activity"/>
    <property type="evidence" value="ECO:0007669"/>
    <property type="project" value="TreeGrafter"/>
</dbReference>
<dbReference type="InterPro" id="IPR035965">
    <property type="entry name" value="PAS-like_dom_sf"/>
</dbReference>
<keyword evidence="4" id="KW-0597">Phosphoprotein</keyword>
<dbReference type="Pfam" id="PF16927">
    <property type="entry name" value="HisKA_7TM"/>
    <property type="match status" value="1"/>
</dbReference>
<dbReference type="Gene3D" id="3.30.565.10">
    <property type="entry name" value="Histidine kinase-like ATPase, C-terminal domain"/>
    <property type="match status" value="1"/>
</dbReference>
<dbReference type="Gene3D" id="3.30.450.20">
    <property type="entry name" value="PAS domain"/>
    <property type="match status" value="2"/>
</dbReference>
<comment type="subcellular location">
    <subcellularLocation>
        <location evidence="2">Membrane</location>
        <topology evidence="2">Multi-pass membrane protein</topology>
    </subcellularLocation>
</comment>